<keyword evidence="2" id="KW-0902">Two-component regulatory system</keyword>
<dbReference type="SUPFAM" id="SSF52172">
    <property type="entry name" value="CheY-like"/>
    <property type="match status" value="1"/>
</dbReference>
<dbReference type="PANTHER" id="PTHR44591">
    <property type="entry name" value="STRESS RESPONSE REGULATOR PROTEIN 1"/>
    <property type="match status" value="1"/>
</dbReference>
<dbReference type="SUPFAM" id="SSF46689">
    <property type="entry name" value="Homeodomain-like"/>
    <property type="match status" value="1"/>
</dbReference>
<dbReference type="PRINTS" id="PR01590">
    <property type="entry name" value="HTHFIS"/>
</dbReference>
<dbReference type="Pfam" id="PF00072">
    <property type="entry name" value="Response_reg"/>
    <property type="match status" value="1"/>
</dbReference>
<dbReference type="Gene3D" id="1.10.10.60">
    <property type="entry name" value="Homeodomain-like"/>
    <property type="match status" value="1"/>
</dbReference>
<sequence length="204" mass="22331">MASLSSQDSDPPPVYTATDLVATSILVVDDAFILRDRLAMAFQQRGFRVETAEGYDQAIAVFSARPTDLAVLDLRMPGRSGLDLLQKLKQLRPEIRVLILSGFGSIATGIDAVRLGATNFISKPADADDILAKFLQGDQPGPLPRPDAEFPAPSLARSEWEHIHRVLADCGNNISEAARRLGIHRRSLQRKLRKRAPEDPGQPT</sequence>
<organism evidence="5 6">
    <name type="scientific">Roseimaritima multifibrata</name>
    <dbReference type="NCBI Taxonomy" id="1930274"/>
    <lineage>
        <taxon>Bacteria</taxon>
        <taxon>Pseudomonadati</taxon>
        <taxon>Planctomycetota</taxon>
        <taxon>Planctomycetia</taxon>
        <taxon>Pirellulales</taxon>
        <taxon>Pirellulaceae</taxon>
        <taxon>Roseimaritima</taxon>
    </lineage>
</organism>
<dbReference type="PROSITE" id="PS50110">
    <property type="entry name" value="RESPONSE_REGULATORY"/>
    <property type="match status" value="1"/>
</dbReference>
<feature type="modified residue" description="4-aspartylphosphate" evidence="3">
    <location>
        <position position="73"/>
    </location>
</feature>
<gene>
    <name evidence="5" type="primary">regA</name>
    <name evidence="5" type="ORF">FF011L_43950</name>
</gene>
<evidence type="ECO:0000259" key="4">
    <source>
        <dbReference type="PROSITE" id="PS50110"/>
    </source>
</evidence>
<accession>A0A517MLF4</accession>
<name>A0A517MLF4_9BACT</name>
<dbReference type="InterPro" id="IPR001789">
    <property type="entry name" value="Sig_transdc_resp-reg_receiver"/>
</dbReference>
<feature type="domain" description="Response regulatory" evidence="4">
    <location>
        <begin position="24"/>
        <end position="138"/>
    </location>
</feature>
<dbReference type="AlphaFoldDB" id="A0A517MLF4"/>
<keyword evidence="6" id="KW-1185">Reference proteome</keyword>
<dbReference type="EMBL" id="CP036262">
    <property type="protein sequence ID" value="QDS95597.1"/>
    <property type="molecule type" value="Genomic_DNA"/>
</dbReference>
<keyword evidence="1 3" id="KW-0597">Phosphoprotein</keyword>
<dbReference type="GO" id="GO:0000160">
    <property type="term" value="P:phosphorelay signal transduction system"/>
    <property type="evidence" value="ECO:0007669"/>
    <property type="project" value="UniProtKB-KW"/>
</dbReference>
<evidence type="ECO:0000256" key="1">
    <source>
        <dbReference type="ARBA" id="ARBA00022553"/>
    </source>
</evidence>
<dbReference type="InterPro" id="IPR050595">
    <property type="entry name" value="Bact_response_regulator"/>
</dbReference>
<evidence type="ECO:0000313" key="5">
    <source>
        <dbReference type="EMBL" id="QDS95597.1"/>
    </source>
</evidence>
<evidence type="ECO:0000256" key="3">
    <source>
        <dbReference type="PROSITE-ProRule" id="PRU00169"/>
    </source>
</evidence>
<proteinExistence type="predicted"/>
<dbReference type="GO" id="GO:0043565">
    <property type="term" value="F:sequence-specific DNA binding"/>
    <property type="evidence" value="ECO:0007669"/>
    <property type="project" value="InterPro"/>
</dbReference>
<protein>
    <submittedName>
        <fullName evidence="5">Photosynthetic apparatus regulatory protein RegA</fullName>
    </submittedName>
</protein>
<dbReference type="InterPro" id="IPR011006">
    <property type="entry name" value="CheY-like_superfamily"/>
</dbReference>
<evidence type="ECO:0000313" key="6">
    <source>
        <dbReference type="Proteomes" id="UP000320672"/>
    </source>
</evidence>
<dbReference type="Proteomes" id="UP000320672">
    <property type="component" value="Chromosome"/>
</dbReference>
<reference evidence="5 6" key="1">
    <citation type="submission" date="2019-02" db="EMBL/GenBank/DDBJ databases">
        <title>Deep-cultivation of Planctomycetes and their phenomic and genomic characterization uncovers novel biology.</title>
        <authorList>
            <person name="Wiegand S."/>
            <person name="Jogler M."/>
            <person name="Boedeker C."/>
            <person name="Pinto D."/>
            <person name="Vollmers J."/>
            <person name="Rivas-Marin E."/>
            <person name="Kohn T."/>
            <person name="Peeters S.H."/>
            <person name="Heuer A."/>
            <person name="Rast P."/>
            <person name="Oberbeckmann S."/>
            <person name="Bunk B."/>
            <person name="Jeske O."/>
            <person name="Meyerdierks A."/>
            <person name="Storesund J.E."/>
            <person name="Kallscheuer N."/>
            <person name="Luecker S."/>
            <person name="Lage O.M."/>
            <person name="Pohl T."/>
            <person name="Merkel B.J."/>
            <person name="Hornburger P."/>
            <person name="Mueller R.-W."/>
            <person name="Bruemmer F."/>
            <person name="Labrenz M."/>
            <person name="Spormann A.M."/>
            <person name="Op den Camp H."/>
            <person name="Overmann J."/>
            <person name="Amann R."/>
            <person name="Jetten M.S.M."/>
            <person name="Mascher T."/>
            <person name="Medema M.H."/>
            <person name="Devos D.P."/>
            <person name="Kaster A.-K."/>
            <person name="Ovreas L."/>
            <person name="Rohde M."/>
            <person name="Galperin M.Y."/>
            <person name="Jogler C."/>
        </authorList>
    </citation>
    <scope>NUCLEOTIDE SEQUENCE [LARGE SCALE GENOMIC DNA]</scope>
    <source>
        <strain evidence="5 6">FF011L</strain>
    </source>
</reference>
<dbReference type="KEGG" id="rml:FF011L_43950"/>
<dbReference type="PANTHER" id="PTHR44591:SF14">
    <property type="entry name" value="PROTEIN PILG"/>
    <property type="match status" value="1"/>
</dbReference>
<dbReference type="InterPro" id="IPR002197">
    <property type="entry name" value="HTH_Fis"/>
</dbReference>
<dbReference type="RefSeq" id="WP_145353825.1">
    <property type="nucleotide sequence ID" value="NZ_CP036262.1"/>
</dbReference>
<dbReference type="OrthoDB" id="9788090at2"/>
<dbReference type="Pfam" id="PF02954">
    <property type="entry name" value="HTH_8"/>
    <property type="match status" value="1"/>
</dbReference>
<evidence type="ECO:0000256" key="2">
    <source>
        <dbReference type="ARBA" id="ARBA00023012"/>
    </source>
</evidence>
<dbReference type="Gene3D" id="3.40.50.2300">
    <property type="match status" value="1"/>
</dbReference>
<dbReference type="SMART" id="SM00448">
    <property type="entry name" value="REC"/>
    <property type="match status" value="1"/>
</dbReference>
<dbReference type="InterPro" id="IPR009057">
    <property type="entry name" value="Homeodomain-like_sf"/>
</dbReference>